<dbReference type="Proteomes" id="UP000185473">
    <property type="component" value="Chromosome"/>
</dbReference>
<organism evidence="1 2">
    <name type="scientific">Weissella jogaejeotgali</name>
    <dbReference type="NCBI Taxonomy" id="1631871"/>
    <lineage>
        <taxon>Bacteria</taxon>
        <taxon>Bacillati</taxon>
        <taxon>Bacillota</taxon>
        <taxon>Bacilli</taxon>
        <taxon>Lactobacillales</taxon>
        <taxon>Lactobacillaceae</taxon>
        <taxon>Weissella</taxon>
    </lineage>
</organism>
<reference evidence="1 2" key="1">
    <citation type="submission" date="2016-02" db="EMBL/GenBank/DDBJ databases">
        <title>Complete Genome Sequence of Weissella jogaejeotgali FOL01.</title>
        <authorList>
            <person name="Lee J.-H."/>
            <person name="Ku H.-J."/>
        </authorList>
    </citation>
    <scope>NUCLEOTIDE SEQUENCE [LARGE SCALE GENOMIC DNA]</scope>
    <source>
        <strain evidence="1 2">FOL01</strain>
    </source>
</reference>
<evidence type="ECO:0000313" key="1">
    <source>
        <dbReference type="EMBL" id="APS41740.1"/>
    </source>
</evidence>
<dbReference type="OrthoDB" id="530515at2"/>
<keyword evidence="2" id="KW-1185">Reference proteome</keyword>
<dbReference type="AlphaFoldDB" id="A0A1L6RB92"/>
<protein>
    <recommendedName>
        <fullName evidence="3">Bacterial Pleckstrin homology domain-containing protein</fullName>
    </recommendedName>
</protein>
<dbReference type="EMBL" id="CP014332">
    <property type="protein sequence ID" value="APS41740.1"/>
    <property type="molecule type" value="Genomic_DNA"/>
</dbReference>
<gene>
    <name evidence="1" type="ORF">FOL01_0881</name>
</gene>
<evidence type="ECO:0000313" key="2">
    <source>
        <dbReference type="Proteomes" id="UP000185473"/>
    </source>
</evidence>
<evidence type="ECO:0008006" key="3">
    <source>
        <dbReference type="Google" id="ProtNLM"/>
    </source>
</evidence>
<proteinExistence type="predicted"/>
<dbReference type="KEGG" id="wjo:FOL01_0881"/>
<sequence length="116" mass="12983">MQNKVEINGDQLVVTPQGINKLASFQGSMTVPLKHVKSAIIDNEILNQYKGFRGPGTSISGYWAGTFTKEKEKTFFNIKKGNKPVVINLEKEKFTRLVLGVDQPESFVDLINNQIN</sequence>
<name>A0A1L6RB92_9LACO</name>
<accession>A0A1L6RB92</accession>
<dbReference type="STRING" id="1631871.FOL01_0881"/>
<dbReference type="RefSeq" id="WP_075269568.1">
    <property type="nucleotide sequence ID" value="NZ_CP014332.1"/>
</dbReference>